<evidence type="ECO:0000313" key="1">
    <source>
        <dbReference type="EMBL" id="AFA44369.1"/>
    </source>
</evidence>
<sequence length="117" mass="13761">MKTVVVFKTIKEEYIKSSVSNMKTFVPQGTLVAFDENDSILYYSDDRLEFSTEKFIDIAMIVDTEEMEYSEYMKKYKDYLMKFHGNAPVIKLHESSEFSPHNPFQRLVDLGVSFKLF</sequence>
<organism evidence="1 2">
    <name type="scientific">Klebsiella phage vB_KleM_RaK2</name>
    <dbReference type="NCBI Taxonomy" id="1147094"/>
    <lineage>
        <taxon>Viruses</taxon>
        <taxon>Duplodnaviria</taxon>
        <taxon>Heunggongvirae</taxon>
        <taxon>Uroviricota</taxon>
        <taxon>Caudoviricetes</taxon>
        <taxon>Alcyoneusvirus</taxon>
        <taxon>Alcyoneusvirus RaK2</taxon>
    </lineage>
</organism>
<dbReference type="RefSeq" id="YP_007007251.1">
    <property type="nucleotide sequence ID" value="NC_019526.1"/>
</dbReference>
<dbReference type="Proteomes" id="UP000007524">
    <property type="component" value="Segment"/>
</dbReference>
<accession>H6X3Q3</accession>
<dbReference type="OrthoDB" id="37802at10239"/>
<dbReference type="GeneID" id="14012684"/>
<evidence type="ECO:0000313" key="2">
    <source>
        <dbReference type="Proteomes" id="UP000007524"/>
    </source>
</evidence>
<name>H6X3Q3_9CAUD</name>
<protein>
    <submittedName>
        <fullName evidence="1">Uncharacterized protein</fullName>
    </submittedName>
</protein>
<reference evidence="1 2" key="1">
    <citation type="journal article" date="2012" name="J. Virol.">
        <title>Genome of Klebsiella sp.-Infecting Bacteriophage vB_KleM_RaK2.</title>
        <authorList>
            <person name="Simoliunas E."/>
            <person name="Kaliniene L."/>
            <person name="Truncaite L."/>
            <person name="Klausa V."/>
            <person name="Zajanckauskaite A."/>
            <person name="Meskys R."/>
        </authorList>
    </citation>
    <scope>NUCLEOTIDE SEQUENCE [LARGE SCALE GENOMIC DNA]</scope>
</reference>
<dbReference type="KEGG" id="vg:14012684"/>
<keyword evidence="2" id="KW-1185">Reference proteome</keyword>
<dbReference type="EMBL" id="JQ513383">
    <property type="protein sequence ID" value="AFA44369.1"/>
    <property type="molecule type" value="Genomic_DNA"/>
</dbReference>
<proteinExistence type="predicted"/>
<gene>
    <name evidence="1" type="ORF">RaK2_00096</name>
</gene>